<reference evidence="3" key="1">
    <citation type="journal article" date="2020" name="mSystems">
        <title>Genome- and Community-Level Interaction Insights into Carbon Utilization and Element Cycling Functions of Hydrothermarchaeota in Hydrothermal Sediment.</title>
        <authorList>
            <person name="Zhou Z."/>
            <person name="Liu Y."/>
            <person name="Xu W."/>
            <person name="Pan J."/>
            <person name="Luo Z.H."/>
            <person name="Li M."/>
        </authorList>
    </citation>
    <scope>NUCLEOTIDE SEQUENCE [LARGE SCALE GENOMIC DNA]</scope>
    <source>
        <strain evidence="3">HyVt-505</strain>
    </source>
</reference>
<keyword evidence="1" id="KW-0732">Signal</keyword>
<feature type="chain" id="PRO_5032854335" evidence="1">
    <location>
        <begin position="31"/>
        <end position="444"/>
    </location>
</feature>
<name>A0A832J7Y6_9GAMM</name>
<dbReference type="PIRSF" id="PIRSF029644">
    <property type="entry name" value="UCP029644"/>
    <property type="match status" value="1"/>
</dbReference>
<dbReference type="CDD" id="cd00118">
    <property type="entry name" value="LysM"/>
    <property type="match status" value="1"/>
</dbReference>
<evidence type="ECO:0000259" key="2">
    <source>
        <dbReference type="PROSITE" id="PS51782"/>
    </source>
</evidence>
<dbReference type="Pfam" id="PF01476">
    <property type="entry name" value="LysM"/>
    <property type="match status" value="1"/>
</dbReference>
<dbReference type="InterPro" id="IPR013783">
    <property type="entry name" value="Ig-like_fold"/>
</dbReference>
<dbReference type="AlphaFoldDB" id="A0A832J7Y6"/>
<protein>
    <submittedName>
        <fullName evidence="3">LysM peptidoglycan-binding domain-containing protein</fullName>
    </submittedName>
</protein>
<dbReference type="Pfam" id="PF04773">
    <property type="entry name" value="FecR"/>
    <property type="match status" value="1"/>
</dbReference>
<organism evidence="3">
    <name type="scientific">Candidatus Tenderia electrophaga</name>
    <dbReference type="NCBI Taxonomy" id="1748243"/>
    <lineage>
        <taxon>Bacteria</taxon>
        <taxon>Pseudomonadati</taxon>
        <taxon>Pseudomonadota</taxon>
        <taxon>Gammaproteobacteria</taxon>
        <taxon>Candidatus Tenderiales</taxon>
        <taxon>Candidatus Tenderiaceae</taxon>
        <taxon>Candidatus Tenderia</taxon>
    </lineage>
</organism>
<dbReference type="PROSITE" id="PS51782">
    <property type="entry name" value="LYSM"/>
    <property type="match status" value="1"/>
</dbReference>
<dbReference type="InterPro" id="IPR036779">
    <property type="entry name" value="LysM_dom_sf"/>
</dbReference>
<evidence type="ECO:0000313" key="3">
    <source>
        <dbReference type="EMBL" id="HHJ81349.1"/>
    </source>
</evidence>
<dbReference type="SUPFAM" id="SSF54106">
    <property type="entry name" value="LysM domain"/>
    <property type="match status" value="1"/>
</dbReference>
<feature type="domain" description="LysM" evidence="2">
    <location>
        <begin position="33"/>
        <end position="80"/>
    </location>
</feature>
<dbReference type="InterPro" id="IPR018392">
    <property type="entry name" value="LysM"/>
</dbReference>
<dbReference type="InterPro" id="IPR006860">
    <property type="entry name" value="FecR"/>
</dbReference>
<dbReference type="Proteomes" id="UP000885832">
    <property type="component" value="Unassembled WGS sequence"/>
</dbReference>
<dbReference type="Gene3D" id="2.60.120.1440">
    <property type="match status" value="1"/>
</dbReference>
<dbReference type="PANTHER" id="PTHR38731:SF1">
    <property type="entry name" value="FECR PROTEIN DOMAIN-CONTAINING PROTEIN"/>
    <property type="match status" value="1"/>
</dbReference>
<accession>A0A832J7Y6</accession>
<dbReference type="Gene3D" id="2.60.40.10">
    <property type="entry name" value="Immunoglobulins"/>
    <property type="match status" value="1"/>
</dbReference>
<gene>
    <name evidence="3" type="ORF">ENJ65_06915</name>
</gene>
<feature type="signal peptide" evidence="1">
    <location>
        <begin position="1"/>
        <end position="30"/>
    </location>
</feature>
<dbReference type="SMART" id="SM00257">
    <property type="entry name" value="LysM"/>
    <property type="match status" value="1"/>
</dbReference>
<comment type="caution">
    <text evidence="3">The sequence shown here is derived from an EMBL/GenBank/DDBJ whole genome shotgun (WGS) entry which is preliminary data.</text>
</comment>
<proteinExistence type="predicted"/>
<sequence>MKTMRVNPKAIIRSTLLAALFSLTAAQSWAEEWVYTVRPGDTLSGISHDYLISTDYWPKVKQLNGIGNVRHLAPGTRLRIPLEWLKQHSAIVKVIASRGDVSLIDANASMALTSNTQLQAGQGIRTGRNSSITIEFADGSRILILPNSEIKIESTTRNNDTGVTTLSVQVLKGQIENRVAPQQPGGRYRITTPAAVAAVRGTTFRVSADDGGDVMRSEVLQGKVNVTGSSVSRNVGAGFATLAKTGQPPSIPTQIPAAPDLSGLIKRTAVTDVNFSWPAMTNVVSYRAQLAQDASFNTPVYNRLIESPQVTWQALTPGNYFMRARGIDEMGFEGFNASHAFVIIGPPKTPKAYSPKDEATLPNPRPFIAWSQIQESNFYHLQIATDQAFSQIFLDIPNIVNTNYKPIEDLTDGQYFWRVQSVSSDGSHSRFSAARTFTIHGNAQ</sequence>
<dbReference type="PANTHER" id="PTHR38731">
    <property type="entry name" value="LIPL45-RELATED LIPOPROTEIN-RELATED"/>
    <property type="match status" value="1"/>
</dbReference>
<dbReference type="EMBL" id="DRNF01000436">
    <property type="protein sequence ID" value="HHJ81349.1"/>
    <property type="molecule type" value="Genomic_DNA"/>
</dbReference>
<evidence type="ECO:0000256" key="1">
    <source>
        <dbReference type="SAM" id="SignalP"/>
    </source>
</evidence>
<dbReference type="InterPro" id="IPR016930">
    <property type="entry name" value="UCP029644"/>
</dbReference>
<dbReference type="Gene3D" id="3.10.350.10">
    <property type="entry name" value="LysM domain"/>
    <property type="match status" value="1"/>
</dbReference>